<feature type="transmembrane region" description="Helical" evidence="2">
    <location>
        <begin position="689"/>
        <end position="713"/>
    </location>
</feature>
<dbReference type="InParanoid" id="K1R5I4"/>
<evidence type="ECO:0000259" key="4">
    <source>
        <dbReference type="Pfam" id="PF23307"/>
    </source>
</evidence>
<evidence type="ECO:0000256" key="1">
    <source>
        <dbReference type="SAM" id="MobiDB-lite"/>
    </source>
</evidence>
<feature type="transmembrane region" description="Helical" evidence="2">
    <location>
        <begin position="739"/>
        <end position="772"/>
    </location>
</feature>
<dbReference type="GO" id="GO:0019887">
    <property type="term" value="F:protein kinase regulator activity"/>
    <property type="evidence" value="ECO:0007669"/>
    <property type="project" value="TreeGrafter"/>
</dbReference>
<feature type="region of interest" description="Disordered" evidence="1">
    <location>
        <begin position="916"/>
        <end position="935"/>
    </location>
</feature>
<dbReference type="FunCoup" id="K1R5I4">
    <property type="interactions" value="169"/>
</dbReference>
<dbReference type="EMBL" id="JH816387">
    <property type="protein sequence ID" value="EKC36465.1"/>
    <property type="molecule type" value="Genomic_DNA"/>
</dbReference>
<dbReference type="SMART" id="SM00248">
    <property type="entry name" value="ANK"/>
    <property type="match status" value="12"/>
</dbReference>
<feature type="compositionally biased region" description="Basic and acidic residues" evidence="1">
    <location>
        <begin position="1490"/>
        <end position="1500"/>
    </location>
</feature>
<dbReference type="Pfam" id="PF07693">
    <property type="entry name" value="KAP_NTPase"/>
    <property type="match status" value="1"/>
</dbReference>
<dbReference type="Pfam" id="PF13637">
    <property type="entry name" value="Ank_4"/>
    <property type="match status" value="2"/>
</dbReference>
<dbReference type="InterPro" id="IPR011646">
    <property type="entry name" value="KAP_P-loop"/>
</dbReference>
<dbReference type="InterPro" id="IPR057092">
    <property type="entry name" value="SAM_KIDINS220"/>
</dbReference>
<keyword evidence="2" id="KW-0472">Membrane</keyword>
<dbReference type="InterPro" id="IPR002110">
    <property type="entry name" value="Ankyrin_rpt"/>
</dbReference>
<name>K1R5I4_MAGGI</name>
<gene>
    <name evidence="5" type="ORF">CGI_10026998</name>
</gene>
<feature type="compositionally biased region" description="Basic and acidic residues" evidence="1">
    <location>
        <begin position="1436"/>
        <end position="1445"/>
    </location>
</feature>
<feature type="domain" description="KAP NTPase" evidence="3">
    <location>
        <begin position="470"/>
        <end position="1002"/>
    </location>
</feature>
<feature type="transmembrane region" description="Helical" evidence="2">
    <location>
        <begin position="554"/>
        <end position="577"/>
    </location>
</feature>
<keyword evidence="2" id="KW-0812">Transmembrane</keyword>
<dbReference type="GO" id="GO:0030165">
    <property type="term" value="F:PDZ domain binding"/>
    <property type="evidence" value="ECO:0007669"/>
    <property type="project" value="TreeGrafter"/>
</dbReference>
<dbReference type="PANTHER" id="PTHR24116">
    <property type="entry name" value="KINASE D-INTERACTING SUBSTRATE OF 220 KDA"/>
    <property type="match status" value="1"/>
</dbReference>
<dbReference type="Pfam" id="PF12796">
    <property type="entry name" value="Ank_2"/>
    <property type="match status" value="3"/>
</dbReference>
<protein>
    <submittedName>
        <fullName evidence="5">Uncharacterized protein</fullName>
    </submittedName>
</protein>
<dbReference type="HOGENOM" id="CLU_001438_2_0_1"/>
<evidence type="ECO:0000256" key="2">
    <source>
        <dbReference type="SAM" id="Phobius"/>
    </source>
</evidence>
<sequence>MGTFKTQMLWEAIRKGDLTGTIGLLESGNINLEERDSNGQTFLMLACEFGELNIVRELLEAHVDPNAVDMDNWSALLYSAKEGHLEIVIELLERGADIEHRDLDNWSALLYSAKEGHLEIVIELLERGADIEHKDLCSWTALMWASYKGRYLVVQELLERGANCNIKAEMNMTCLAWAAGRGHTDVVKILIQKGAKVNTPDKYGTTPLIWACRKGYLEIVESLLTEGANTDVNSWTALLVAARGGFTEVVHQLLDYDPNVNAVDKDGFTSLTIAAKEGYNEIAHDLLSKGAYVNIKDRAGDTILIHAVKGGHIEVVRALIDKYADVDEIGAEGKTALYWAVEKGYVEICKLLLSNDPDLEIANKDEDTALLRAVRSRNEQCVRLLLDKGARVGAVDKRGDTALHISLRARSKRITELLLRNPRNSRLLYRPNKAGETPYNIDAYHQKGILTQIFGHRNLNANDGENLLGYEVYSSALADILSEPSLNTPITVGLYAKWGSGKSFLLSKLQKEMKMFTRANKEEHFTFCWTLFIILLLLNNIVGLTLAMTVGWEVGLGVGLGLFPVNYASLGVLHLLCHRYHLKYANRLSLLLGRKLQVTTSLLQVLFINSKHMSASSKYMEPTVKFLFSEGTKLTSVGGEKALAAMIGTLGEALEREYGSVVARLFRVFKPHPDKPYTGRFKTLCCVPYFVIVYLVFLALEIGVFLLVSHFVFKQFTYDDPIYTNTTTMSVSHNQVEEYPALFGVLFTIAIIVGLAIIGNIYTWGQAILALLSSQRRRIMKAADRVDKIRVDGLMHILKYEVDLMAKMVTFMDKFTDSQTRLVVIVDGLDSCEQDKVLQVLDIIKALFSDEDTPFITLLAIDPHIIIKGIESNIKTAFQDSNVNGYDYLRNVVHLPFYLQSQGMAIKKQDMAKSSSTFEVSGNPESPSKSRRAYQNQESVVSGYSLGESSEKLRQGRHSSVSHSYTSSMDLTNTVTKTDYFSDVNPRSMRRLMNIVAITGRLLRAYNIDFNWHRLAAWINIIEQWPYRVSWVIIHFEENEILDNSTTLLSLYEKVADRIPVSREVDPLLEIDRNPRKMEAFLASKLSNNTPLNIKDLRKFLPCTINLDPYLRKLIREMQKNIDTLPQNFPMGPRNFPPPGGVPITPTKRHEAQRMAHPPYIPGASMFAPHRVDHMAGMHGMVPYNMMPYYQQGYMEAPYVPGNAVSSGMERTSKQSRGVDPVSAIQDYSDQALSTMSVSEVCSLMEKIKGINPLQVNTYKTRMMDNNIGGLVLSTCDIDELREVLAMKFGDWQLFKSVLIGLRQKEIENEEVNQFEAGFNQNTDETDAPFESTNSLFTDGKFDRADRSQEAYTRTGKADLPAPRMTRVDSAYQQVAFETGLLREAMISFTEEEEDEEQTKPNVSFSVDTKGGSLEDVDDGINSTESQPLLRGRSQKFSDSRRKESLGVLHESEESDSPPAMFYLDETENASPRGSGREGASSGIPMVTFHRGDHSKEEHV</sequence>
<reference evidence="5" key="1">
    <citation type="journal article" date="2012" name="Nature">
        <title>The oyster genome reveals stress adaptation and complexity of shell formation.</title>
        <authorList>
            <person name="Zhang G."/>
            <person name="Fang X."/>
            <person name="Guo X."/>
            <person name="Li L."/>
            <person name="Luo R."/>
            <person name="Xu F."/>
            <person name="Yang P."/>
            <person name="Zhang L."/>
            <person name="Wang X."/>
            <person name="Qi H."/>
            <person name="Xiong Z."/>
            <person name="Que H."/>
            <person name="Xie Y."/>
            <person name="Holland P.W."/>
            <person name="Paps J."/>
            <person name="Zhu Y."/>
            <person name="Wu F."/>
            <person name="Chen Y."/>
            <person name="Wang J."/>
            <person name="Peng C."/>
            <person name="Meng J."/>
            <person name="Yang L."/>
            <person name="Liu J."/>
            <person name="Wen B."/>
            <person name="Zhang N."/>
            <person name="Huang Z."/>
            <person name="Zhu Q."/>
            <person name="Feng Y."/>
            <person name="Mount A."/>
            <person name="Hedgecock D."/>
            <person name="Xu Z."/>
            <person name="Liu Y."/>
            <person name="Domazet-Loso T."/>
            <person name="Du Y."/>
            <person name="Sun X."/>
            <person name="Zhang S."/>
            <person name="Liu B."/>
            <person name="Cheng P."/>
            <person name="Jiang X."/>
            <person name="Li J."/>
            <person name="Fan D."/>
            <person name="Wang W."/>
            <person name="Fu W."/>
            <person name="Wang T."/>
            <person name="Wang B."/>
            <person name="Zhang J."/>
            <person name="Peng Z."/>
            <person name="Li Y."/>
            <person name="Li N."/>
            <person name="Wang J."/>
            <person name="Chen M."/>
            <person name="He Y."/>
            <person name="Tan F."/>
            <person name="Song X."/>
            <person name="Zheng Q."/>
            <person name="Huang R."/>
            <person name="Yang H."/>
            <person name="Du X."/>
            <person name="Chen L."/>
            <person name="Yang M."/>
            <person name="Gaffney P.M."/>
            <person name="Wang S."/>
            <person name="Luo L."/>
            <person name="She Z."/>
            <person name="Ming Y."/>
            <person name="Huang W."/>
            <person name="Zhang S."/>
            <person name="Huang B."/>
            <person name="Zhang Y."/>
            <person name="Qu T."/>
            <person name="Ni P."/>
            <person name="Miao G."/>
            <person name="Wang J."/>
            <person name="Wang Q."/>
            <person name="Steinberg C.E."/>
            <person name="Wang H."/>
            <person name="Li N."/>
            <person name="Qian L."/>
            <person name="Zhang G."/>
            <person name="Li Y."/>
            <person name="Yang H."/>
            <person name="Liu X."/>
            <person name="Wang J."/>
            <person name="Yin Y."/>
            <person name="Wang J."/>
        </authorList>
    </citation>
    <scope>NUCLEOTIDE SEQUENCE [LARGE SCALE GENOMIC DNA]</scope>
    <source>
        <strain evidence="5">05x7-T-G4-1.051#20</strain>
    </source>
</reference>
<dbReference type="Pfam" id="PF23307">
    <property type="entry name" value="SAM_KIDINS220"/>
    <property type="match status" value="1"/>
</dbReference>
<dbReference type="Pfam" id="PF00023">
    <property type="entry name" value="Ank"/>
    <property type="match status" value="1"/>
</dbReference>
<keyword evidence="2" id="KW-1133">Transmembrane helix</keyword>
<evidence type="ECO:0000313" key="5">
    <source>
        <dbReference type="EMBL" id="EKC36465.1"/>
    </source>
</evidence>
<feature type="region of interest" description="Disordered" evidence="1">
    <location>
        <begin position="1391"/>
        <end position="1500"/>
    </location>
</feature>
<dbReference type="InterPro" id="IPR052771">
    <property type="entry name" value="Neurotrophin_sig_adaptor"/>
</dbReference>
<dbReference type="PROSITE" id="PS50297">
    <property type="entry name" value="ANK_REP_REGION"/>
    <property type="match status" value="9"/>
</dbReference>
<feature type="domain" description="Kinase D-interacting substrate of 220 kDa-like SAM" evidence="4">
    <location>
        <begin position="1231"/>
        <end position="1308"/>
    </location>
</feature>
<accession>K1R5I4</accession>
<feature type="transmembrane region" description="Helical" evidence="2">
    <location>
        <begin position="524"/>
        <end position="548"/>
    </location>
</feature>
<dbReference type="PROSITE" id="PS50088">
    <property type="entry name" value="ANK_REPEAT"/>
    <property type="match status" value="11"/>
</dbReference>
<dbReference type="PANTHER" id="PTHR24116:SF0">
    <property type="entry name" value="KINASE D-INTERACTING SUBSTRATE OF 220 KDA"/>
    <property type="match status" value="1"/>
</dbReference>
<dbReference type="InterPro" id="IPR036770">
    <property type="entry name" value="Ankyrin_rpt-contain_sf"/>
</dbReference>
<organism evidence="5">
    <name type="scientific">Magallana gigas</name>
    <name type="common">Pacific oyster</name>
    <name type="synonym">Crassostrea gigas</name>
    <dbReference type="NCBI Taxonomy" id="29159"/>
    <lineage>
        <taxon>Eukaryota</taxon>
        <taxon>Metazoa</taxon>
        <taxon>Spiralia</taxon>
        <taxon>Lophotrochozoa</taxon>
        <taxon>Mollusca</taxon>
        <taxon>Bivalvia</taxon>
        <taxon>Autobranchia</taxon>
        <taxon>Pteriomorphia</taxon>
        <taxon>Ostreida</taxon>
        <taxon>Ostreoidea</taxon>
        <taxon>Ostreidae</taxon>
        <taxon>Magallana</taxon>
    </lineage>
</organism>
<dbReference type="SUPFAM" id="SSF48403">
    <property type="entry name" value="Ankyrin repeat"/>
    <property type="match status" value="2"/>
</dbReference>
<dbReference type="Gene3D" id="1.25.40.20">
    <property type="entry name" value="Ankyrin repeat-containing domain"/>
    <property type="match status" value="3"/>
</dbReference>
<proteinExistence type="predicted"/>
<evidence type="ECO:0000259" key="3">
    <source>
        <dbReference type="Pfam" id="PF07693"/>
    </source>
</evidence>